<proteinExistence type="predicted"/>
<feature type="coiled-coil region" evidence="1">
    <location>
        <begin position="251"/>
        <end position="310"/>
    </location>
</feature>
<dbReference type="AlphaFoldDB" id="A0A8H6Y1A3"/>
<evidence type="ECO:0000256" key="1">
    <source>
        <dbReference type="SAM" id="Coils"/>
    </source>
</evidence>
<gene>
    <name evidence="2" type="ORF">MVEN_01184800</name>
</gene>
<comment type="caution">
    <text evidence="2">The sequence shown here is derived from an EMBL/GenBank/DDBJ whole genome shotgun (WGS) entry which is preliminary data.</text>
</comment>
<dbReference type="EMBL" id="JACAZI010000009">
    <property type="protein sequence ID" value="KAF7352215.1"/>
    <property type="molecule type" value="Genomic_DNA"/>
</dbReference>
<dbReference type="OrthoDB" id="3068009at2759"/>
<reference evidence="2" key="1">
    <citation type="submission" date="2020-05" db="EMBL/GenBank/DDBJ databases">
        <title>Mycena genomes resolve the evolution of fungal bioluminescence.</title>
        <authorList>
            <person name="Tsai I.J."/>
        </authorList>
    </citation>
    <scope>NUCLEOTIDE SEQUENCE</scope>
    <source>
        <strain evidence="2">CCC161011</strain>
    </source>
</reference>
<keyword evidence="1" id="KW-0175">Coiled coil</keyword>
<organism evidence="2 3">
    <name type="scientific">Mycena venus</name>
    <dbReference type="NCBI Taxonomy" id="2733690"/>
    <lineage>
        <taxon>Eukaryota</taxon>
        <taxon>Fungi</taxon>
        <taxon>Dikarya</taxon>
        <taxon>Basidiomycota</taxon>
        <taxon>Agaricomycotina</taxon>
        <taxon>Agaricomycetes</taxon>
        <taxon>Agaricomycetidae</taxon>
        <taxon>Agaricales</taxon>
        <taxon>Marasmiineae</taxon>
        <taxon>Mycenaceae</taxon>
        <taxon>Mycena</taxon>
    </lineage>
</organism>
<evidence type="ECO:0000313" key="3">
    <source>
        <dbReference type="Proteomes" id="UP000620124"/>
    </source>
</evidence>
<keyword evidence="3" id="KW-1185">Reference proteome</keyword>
<dbReference type="Proteomes" id="UP000620124">
    <property type="component" value="Unassembled WGS sequence"/>
</dbReference>
<sequence>MDYVAACVGFGHKHLPSQRRLIVQELLTAASSSSSPHIPPRTLPAAAYGFRIPPITFSIPRPLWLLRVVIPRRSRLLLLLPPPVDVTLPVHISFPITAFVPTTLPSVIELPTALALVTKGVPTRLLFVSLIIGGRRAIQDFKPSFICLYLAPGFPMTCLGLGTIGKSRISICGASVEENVDKKIEDTFVSLPEEEDIHPPDEDPLVSGRQSHAHLLRHVAAAALLRKLQFRVIEEPCYASFEEVVEEEDGIEGAVEDVEKIFEEVAEIEKADGEIQVKIIAKVEGVEEPIEDIEKIVEKGIEDIEQAEIAKDGVEEMDVEVGAVEPAELVALQEIEKAVEEPEHTAEDTAQTLVAGAEPSLTTPEQKVEVEKRIAAATYNETSGLALDEEFDLPSYEEFVKGAPPEPLFEKRNPDVVDYVVVRPPSLAFYVSRTGVKPCGARVSQRHLLARLSARVAVPVSA</sequence>
<evidence type="ECO:0000313" key="2">
    <source>
        <dbReference type="EMBL" id="KAF7352215.1"/>
    </source>
</evidence>
<protein>
    <submittedName>
        <fullName evidence="2">Uncharacterized protein</fullName>
    </submittedName>
</protein>
<name>A0A8H6Y1A3_9AGAR</name>
<accession>A0A8H6Y1A3</accession>